<accession>A0ABU7A805</accession>
<dbReference type="Proteomes" id="UP001345963">
    <property type="component" value="Unassembled WGS sequence"/>
</dbReference>
<dbReference type="EMBL" id="JAHUTI010004116">
    <property type="protein sequence ID" value="MED6233948.1"/>
    <property type="molecule type" value="Genomic_DNA"/>
</dbReference>
<evidence type="ECO:0000313" key="2">
    <source>
        <dbReference type="Proteomes" id="UP001345963"/>
    </source>
</evidence>
<comment type="caution">
    <text evidence="1">The sequence shown here is derived from an EMBL/GenBank/DDBJ whole genome shotgun (WGS) entry which is preliminary data.</text>
</comment>
<organism evidence="1 2">
    <name type="scientific">Ataeniobius toweri</name>
    <dbReference type="NCBI Taxonomy" id="208326"/>
    <lineage>
        <taxon>Eukaryota</taxon>
        <taxon>Metazoa</taxon>
        <taxon>Chordata</taxon>
        <taxon>Craniata</taxon>
        <taxon>Vertebrata</taxon>
        <taxon>Euteleostomi</taxon>
        <taxon>Actinopterygii</taxon>
        <taxon>Neopterygii</taxon>
        <taxon>Teleostei</taxon>
        <taxon>Neoteleostei</taxon>
        <taxon>Acanthomorphata</taxon>
        <taxon>Ovalentaria</taxon>
        <taxon>Atherinomorphae</taxon>
        <taxon>Cyprinodontiformes</taxon>
        <taxon>Goodeidae</taxon>
        <taxon>Ataeniobius</taxon>
    </lineage>
</organism>
<protein>
    <submittedName>
        <fullName evidence="1">Uncharacterized protein</fullName>
    </submittedName>
</protein>
<evidence type="ECO:0000313" key="1">
    <source>
        <dbReference type="EMBL" id="MED6233948.1"/>
    </source>
</evidence>
<sequence>MRENFIQSLTALQCRPAAHLNEEKVLWDYRHQTGFLQQPRDEQREATLLAKAVIDQQTAALMALATVYTTETTSTQICTATCPYKSMPQPLTADHKAGWS</sequence>
<name>A0ABU7A805_9TELE</name>
<gene>
    <name evidence="1" type="ORF">ATANTOWER_019620</name>
</gene>
<proteinExistence type="predicted"/>
<keyword evidence="2" id="KW-1185">Reference proteome</keyword>
<reference evidence="1 2" key="1">
    <citation type="submission" date="2021-07" db="EMBL/GenBank/DDBJ databases">
        <authorList>
            <person name="Palmer J.M."/>
        </authorList>
    </citation>
    <scope>NUCLEOTIDE SEQUENCE [LARGE SCALE GENOMIC DNA]</scope>
    <source>
        <strain evidence="1 2">AT_MEX2019</strain>
        <tissue evidence="1">Muscle</tissue>
    </source>
</reference>